<evidence type="ECO:0000313" key="2">
    <source>
        <dbReference type="EMBL" id="VZO37468.1"/>
    </source>
</evidence>
<reference evidence="2 3" key="1">
    <citation type="submission" date="2019-11" db="EMBL/GenBank/DDBJ databases">
        <authorList>
            <person name="Criscuolo A."/>
        </authorList>
    </citation>
    <scope>NUCLEOTIDE SEQUENCE [LARGE SCALE GENOMIC DNA]</scope>
    <source>
        <strain evidence="2">CIP111667</strain>
    </source>
</reference>
<sequence length="44" mass="4372">MTSRSPMPGDHVFRRRLPGLVVGGGAPTSASGSLDGFGSVSAAQ</sequence>
<dbReference type="EMBL" id="CACRYJ010000034">
    <property type="protein sequence ID" value="VZO37468.1"/>
    <property type="molecule type" value="Genomic_DNA"/>
</dbReference>
<evidence type="ECO:0000313" key="3">
    <source>
        <dbReference type="Proteomes" id="UP000419743"/>
    </source>
</evidence>
<proteinExistence type="predicted"/>
<dbReference type="AlphaFoldDB" id="A0A7M4DK76"/>
<dbReference type="RefSeq" id="WP_269455286.1">
    <property type="nucleotide sequence ID" value="NZ_CACRYJ010000034.1"/>
</dbReference>
<protein>
    <submittedName>
        <fullName evidence="2">Uncharacterized protein</fullName>
    </submittedName>
</protein>
<comment type="caution">
    <text evidence="2">The sequence shown here is derived from an EMBL/GenBank/DDBJ whole genome shotgun (WGS) entry which is preliminary data.</text>
</comment>
<feature type="region of interest" description="Disordered" evidence="1">
    <location>
        <begin position="19"/>
        <end position="44"/>
    </location>
</feature>
<accession>A0A7M4DK76</accession>
<keyword evidence="3" id="KW-1185">Reference proteome</keyword>
<evidence type="ECO:0000256" key="1">
    <source>
        <dbReference type="SAM" id="MobiDB-lite"/>
    </source>
</evidence>
<name>A0A7M4DK76_9MICO</name>
<gene>
    <name evidence="2" type="ORF">HALOF300_02539</name>
</gene>
<organism evidence="2 3">
    <name type="scientific">Occultella aeris</name>
    <dbReference type="NCBI Taxonomy" id="2761496"/>
    <lineage>
        <taxon>Bacteria</taxon>
        <taxon>Bacillati</taxon>
        <taxon>Actinomycetota</taxon>
        <taxon>Actinomycetes</taxon>
        <taxon>Micrococcales</taxon>
        <taxon>Ruaniaceae</taxon>
        <taxon>Occultella</taxon>
    </lineage>
</organism>
<dbReference type="Proteomes" id="UP000419743">
    <property type="component" value="Unassembled WGS sequence"/>
</dbReference>